<accession>A0A7W6GPU3</accession>
<dbReference type="SUPFAM" id="SSF52540">
    <property type="entry name" value="P-loop containing nucleoside triphosphate hydrolases"/>
    <property type="match status" value="1"/>
</dbReference>
<reference evidence="1 2" key="1">
    <citation type="submission" date="2020-08" db="EMBL/GenBank/DDBJ databases">
        <title>Genomic Encyclopedia of Type Strains, Phase IV (KMG-IV): sequencing the most valuable type-strain genomes for metagenomic binning, comparative biology and taxonomic classification.</title>
        <authorList>
            <person name="Goeker M."/>
        </authorList>
    </citation>
    <scope>NUCLEOTIDE SEQUENCE [LARGE SCALE GENOMIC DNA]</scope>
    <source>
        <strain evidence="1 2">DSM 29348</strain>
    </source>
</reference>
<protein>
    <recommendedName>
        <fullName evidence="3">Sulfotransferase</fullName>
    </recommendedName>
</protein>
<organism evidence="1 2">
    <name type="scientific">Sphingobium fontiphilum</name>
    <dbReference type="NCBI Taxonomy" id="944425"/>
    <lineage>
        <taxon>Bacteria</taxon>
        <taxon>Pseudomonadati</taxon>
        <taxon>Pseudomonadota</taxon>
        <taxon>Alphaproteobacteria</taxon>
        <taxon>Sphingomonadales</taxon>
        <taxon>Sphingomonadaceae</taxon>
        <taxon>Sphingobium</taxon>
    </lineage>
</organism>
<dbReference type="Proteomes" id="UP000552757">
    <property type="component" value="Unassembled WGS sequence"/>
</dbReference>
<name>A0A7W6GPU3_9SPHN</name>
<proteinExistence type="predicted"/>
<dbReference type="EMBL" id="JACIEB010000005">
    <property type="protein sequence ID" value="MBB3982773.1"/>
    <property type="molecule type" value="Genomic_DNA"/>
</dbReference>
<evidence type="ECO:0000313" key="2">
    <source>
        <dbReference type="Proteomes" id="UP000552757"/>
    </source>
</evidence>
<dbReference type="Gene3D" id="3.40.50.300">
    <property type="entry name" value="P-loop containing nucleotide triphosphate hydrolases"/>
    <property type="match status" value="1"/>
</dbReference>
<dbReference type="Pfam" id="PF13469">
    <property type="entry name" value="Sulfotransfer_3"/>
    <property type="match status" value="1"/>
</dbReference>
<evidence type="ECO:0008006" key="3">
    <source>
        <dbReference type="Google" id="ProtNLM"/>
    </source>
</evidence>
<evidence type="ECO:0000313" key="1">
    <source>
        <dbReference type="EMBL" id="MBB3982773.1"/>
    </source>
</evidence>
<dbReference type="PANTHER" id="PTHR36451:SF1">
    <property type="entry name" value="OMEGA-HYDROXY-BETA-DIHYDROMENAQUINONE-9 SULFOTRANSFERASE STF3"/>
    <property type="match status" value="1"/>
</dbReference>
<dbReference type="InterPro" id="IPR052736">
    <property type="entry name" value="Stf3_sulfotransferase"/>
</dbReference>
<dbReference type="RefSeq" id="WP_183955830.1">
    <property type="nucleotide sequence ID" value="NZ_JACIEB010000005.1"/>
</dbReference>
<gene>
    <name evidence="1" type="ORF">GGR44_002439</name>
</gene>
<dbReference type="AlphaFoldDB" id="A0A7W6GPU3"/>
<dbReference type="InterPro" id="IPR027417">
    <property type="entry name" value="P-loop_NTPase"/>
</dbReference>
<sequence>MASVVETDLSALDAEALLDQYPLPAYLRENVKPGLEMMIRSAAEMTDLNANGRARVLFQIHDDLGRLKQIADDRARFPEIAEVEIREPLFIVGLPRCGTSVLHALLNEDPDVRAPLQWEIAYPSPPPERATEKTDPRIARYDAYLWEQFGGDPKELLKGHPLGAMIPQECGSFMTTSFQSSNVCMLQRLPRFYEWFKGIDATFRYEVHKMWLQHLGWRNPRKHWVVKIQEHMYKMRELRTVYPDAIFIQPHRDPTQVVASISQLMYVIRSPAYDEPGKEKIGREFLDLWTDGIEAMMDYRAATPDLPIHDMRFKDLITDPVGTIRKAYAQFGRELSDEGAQAALDWLAENPSDKHGKRSYSLEEFGLDETTVRARFARYTETYRDFI</sequence>
<keyword evidence="2" id="KW-1185">Reference proteome</keyword>
<comment type="caution">
    <text evidence="1">The sequence shown here is derived from an EMBL/GenBank/DDBJ whole genome shotgun (WGS) entry which is preliminary data.</text>
</comment>
<dbReference type="PANTHER" id="PTHR36451">
    <property type="entry name" value="PAPS-DEPENDENT SULFOTRANSFERASE STF3"/>
    <property type="match status" value="1"/>
</dbReference>